<dbReference type="Gene3D" id="2.50.20.10">
    <property type="entry name" value="Lipoprotein localisation LolA/LolB/LppX"/>
    <property type="match status" value="1"/>
</dbReference>
<sequence length="252" mass="29056">MRIRISSILLAAAALILWAQTASAVTADELVQRAHDYLRGRTSVSVVDMTIHRPSWERSMTIKAWTRGVEDSIFKIIEPAKDKDNGTLKLGHEMWTYNPKINRVIKIPPSMMSQSWMGSDFSNNDLAKSDTILTDYTHKIIDQEQHEGKTVYVIESIPKPHAPVVWGKQVLKVREDDIYISQEFFDEDMQSVKILEMLKISEMGGKLYPTVWKMHKTDVTDEYTVLDYKELHFDVDLSDDLFTVQALKRPLR</sequence>
<dbReference type="Proteomes" id="UP000434052">
    <property type="component" value="Unassembled WGS sequence"/>
</dbReference>
<feature type="domain" description="Uncharacterized protein TP-0789" evidence="3">
    <location>
        <begin position="70"/>
        <end position="249"/>
    </location>
</feature>
<evidence type="ECO:0000259" key="3">
    <source>
        <dbReference type="Pfam" id="PF17131"/>
    </source>
</evidence>
<evidence type="ECO:0000256" key="1">
    <source>
        <dbReference type="ARBA" id="ARBA00022729"/>
    </source>
</evidence>
<evidence type="ECO:0000313" key="4">
    <source>
        <dbReference type="EMBL" id="TVM31876.1"/>
    </source>
</evidence>
<dbReference type="AlphaFoldDB" id="A0A6P1ZCG6"/>
<dbReference type="Pfam" id="PF17131">
    <property type="entry name" value="LolA_like"/>
    <property type="match status" value="1"/>
</dbReference>
<dbReference type="CDD" id="cd16329">
    <property type="entry name" value="LolA_like"/>
    <property type="match status" value="1"/>
</dbReference>
<gene>
    <name evidence="4" type="ORF">DQK91_16855</name>
</gene>
<keyword evidence="4" id="KW-0449">Lipoprotein</keyword>
<comment type="caution">
    <text evidence="4">The sequence shown here is derived from an EMBL/GenBank/DDBJ whole genome shotgun (WGS) entry which is preliminary data.</text>
</comment>
<evidence type="ECO:0000256" key="2">
    <source>
        <dbReference type="SAM" id="SignalP"/>
    </source>
</evidence>
<dbReference type="RefSeq" id="WP_144306563.1">
    <property type="nucleotide sequence ID" value="NZ_QMIF01000013.1"/>
</dbReference>
<dbReference type="OrthoDB" id="357718at2"/>
<feature type="chain" id="PRO_5026981177" evidence="2">
    <location>
        <begin position="25"/>
        <end position="252"/>
    </location>
</feature>
<dbReference type="InterPro" id="IPR033399">
    <property type="entry name" value="TP_0789-like"/>
</dbReference>
<dbReference type="EMBL" id="QMIF01000013">
    <property type="protein sequence ID" value="TVM31876.1"/>
    <property type="molecule type" value="Genomic_DNA"/>
</dbReference>
<protein>
    <submittedName>
        <fullName evidence="4">Outer membrane lipoprotein-sorting protein</fullName>
    </submittedName>
</protein>
<evidence type="ECO:0000313" key="5">
    <source>
        <dbReference type="Proteomes" id="UP000434052"/>
    </source>
</evidence>
<name>A0A6P1ZCG6_9BACT</name>
<dbReference type="SUPFAM" id="SSF89392">
    <property type="entry name" value="Prokaryotic lipoproteins and lipoprotein localization factors"/>
    <property type="match status" value="1"/>
</dbReference>
<reference evidence="4 5" key="1">
    <citation type="submission" date="2018-06" db="EMBL/GenBank/DDBJ databases">
        <title>Complete genome of Desulfovibrio marinus P48SEP.</title>
        <authorList>
            <person name="Crispim J.S."/>
            <person name="Vidigal P.M.P."/>
            <person name="Silva L.C.F."/>
            <person name="Araujo L.C."/>
            <person name="Laguardia C.N."/>
            <person name="Dias R.S."/>
            <person name="Sousa M.P."/>
            <person name="Paula S.O."/>
            <person name="Silva C."/>
        </authorList>
    </citation>
    <scope>NUCLEOTIDE SEQUENCE [LARGE SCALE GENOMIC DNA]</scope>
    <source>
        <strain evidence="4 5">P48SEP</strain>
    </source>
</reference>
<proteinExistence type="predicted"/>
<keyword evidence="1 2" id="KW-0732">Signal</keyword>
<dbReference type="InterPro" id="IPR029046">
    <property type="entry name" value="LolA/LolB/LppX"/>
</dbReference>
<accession>A0A6P1ZCG6</accession>
<feature type="signal peptide" evidence="2">
    <location>
        <begin position="1"/>
        <end position="24"/>
    </location>
</feature>
<organism evidence="4 5">
    <name type="scientific">Oceanidesulfovibrio marinus</name>
    <dbReference type="NCBI Taxonomy" id="370038"/>
    <lineage>
        <taxon>Bacteria</taxon>
        <taxon>Pseudomonadati</taxon>
        <taxon>Thermodesulfobacteriota</taxon>
        <taxon>Desulfovibrionia</taxon>
        <taxon>Desulfovibrionales</taxon>
        <taxon>Desulfovibrionaceae</taxon>
        <taxon>Oceanidesulfovibrio</taxon>
    </lineage>
</organism>